<organism evidence="2 3">
    <name type="scientific">Arsenicibacter rosenii</name>
    <dbReference type="NCBI Taxonomy" id="1750698"/>
    <lineage>
        <taxon>Bacteria</taxon>
        <taxon>Pseudomonadati</taxon>
        <taxon>Bacteroidota</taxon>
        <taxon>Cytophagia</taxon>
        <taxon>Cytophagales</taxon>
        <taxon>Spirosomataceae</taxon>
        <taxon>Arsenicibacter</taxon>
    </lineage>
</organism>
<keyword evidence="3" id="KW-1185">Reference proteome</keyword>
<reference evidence="2 3" key="1">
    <citation type="submission" date="2016-10" db="EMBL/GenBank/DDBJ databases">
        <title>Arsenicibacter rosenii gen. nov., sp. nov., an efficient arsenic-methylating bacterium isolated from an arsenic-contaminated paddy soil.</title>
        <authorList>
            <person name="Huang K."/>
        </authorList>
    </citation>
    <scope>NUCLEOTIDE SEQUENCE [LARGE SCALE GENOMIC DNA]</scope>
    <source>
        <strain evidence="2 3">SM-1</strain>
    </source>
</reference>
<sequence>MRRVIYVALWGLIAVGLTSWVAPNPMAKRKIMADKGSSSVTYSMKHPMHEWDAVNKDVTCAAMYDDEAQKFESVAVVVKIASFDSKNANRDSHAIEVLDGIKFPNVTFSSQDIQTGPNGALTIKGNLVFHGVSKPVTVQATQKQANGKTVVDGAFNLKITDFKIERPTLMMVPVEDELRMKFSIAFKM</sequence>
<dbReference type="SMART" id="SM00867">
    <property type="entry name" value="YceI"/>
    <property type="match status" value="1"/>
</dbReference>
<protein>
    <recommendedName>
        <fullName evidence="1">Lipid/polyisoprenoid-binding YceI-like domain-containing protein</fullName>
    </recommendedName>
</protein>
<dbReference type="PANTHER" id="PTHR34406:SF1">
    <property type="entry name" value="PROTEIN YCEI"/>
    <property type="match status" value="1"/>
</dbReference>
<dbReference type="InterPro" id="IPR007372">
    <property type="entry name" value="Lipid/polyisoprenoid-bd_YceI"/>
</dbReference>
<dbReference type="AlphaFoldDB" id="A0A1S2VNG8"/>
<comment type="caution">
    <text evidence="2">The sequence shown here is derived from an EMBL/GenBank/DDBJ whole genome shotgun (WGS) entry which is preliminary data.</text>
</comment>
<accession>A0A1S2VNG8</accession>
<evidence type="ECO:0000313" key="2">
    <source>
        <dbReference type="EMBL" id="OIN60294.1"/>
    </source>
</evidence>
<dbReference type="SUPFAM" id="SSF101874">
    <property type="entry name" value="YceI-like"/>
    <property type="match status" value="1"/>
</dbReference>
<dbReference type="Proteomes" id="UP000181790">
    <property type="component" value="Unassembled WGS sequence"/>
</dbReference>
<evidence type="ECO:0000313" key="3">
    <source>
        <dbReference type="Proteomes" id="UP000181790"/>
    </source>
</evidence>
<dbReference type="EMBL" id="MORL01000002">
    <property type="protein sequence ID" value="OIN60294.1"/>
    <property type="molecule type" value="Genomic_DNA"/>
</dbReference>
<proteinExistence type="predicted"/>
<dbReference type="Pfam" id="PF04264">
    <property type="entry name" value="YceI"/>
    <property type="match status" value="1"/>
</dbReference>
<dbReference type="RefSeq" id="WP_071502325.1">
    <property type="nucleotide sequence ID" value="NZ_MORL01000002.1"/>
</dbReference>
<dbReference type="Gene3D" id="2.40.128.110">
    <property type="entry name" value="Lipid/polyisoprenoid-binding, YceI-like"/>
    <property type="match status" value="1"/>
</dbReference>
<feature type="domain" description="Lipid/polyisoprenoid-binding YceI-like" evidence="1">
    <location>
        <begin position="28"/>
        <end position="187"/>
    </location>
</feature>
<dbReference type="InterPro" id="IPR036761">
    <property type="entry name" value="TTHA0802/YceI-like_sf"/>
</dbReference>
<dbReference type="OrthoDB" id="116832at2"/>
<gene>
    <name evidence="2" type="ORF">BLX24_05540</name>
</gene>
<evidence type="ECO:0000259" key="1">
    <source>
        <dbReference type="SMART" id="SM00867"/>
    </source>
</evidence>
<name>A0A1S2VNG8_9BACT</name>
<dbReference type="PANTHER" id="PTHR34406">
    <property type="entry name" value="PROTEIN YCEI"/>
    <property type="match status" value="1"/>
</dbReference>